<dbReference type="PANTHER" id="PTHR43877:SF1">
    <property type="entry name" value="ACETYLTRANSFERASE"/>
    <property type="match status" value="1"/>
</dbReference>
<evidence type="ECO:0000313" key="5">
    <source>
        <dbReference type="Proteomes" id="UP000218238"/>
    </source>
</evidence>
<dbReference type="CDD" id="cd04301">
    <property type="entry name" value="NAT_SF"/>
    <property type="match status" value="1"/>
</dbReference>
<proteinExistence type="predicted"/>
<keyword evidence="1 4" id="KW-0808">Transferase</keyword>
<dbReference type="Gene3D" id="3.40.630.30">
    <property type="match status" value="1"/>
</dbReference>
<dbReference type="RefSeq" id="WP_095724868.1">
    <property type="nucleotide sequence ID" value="NZ_NTFS01000579.1"/>
</dbReference>
<name>A0A2A2TAR8_9CYAN</name>
<evidence type="ECO:0000259" key="3">
    <source>
        <dbReference type="PROSITE" id="PS51186"/>
    </source>
</evidence>
<reference evidence="4 5" key="1">
    <citation type="submission" date="2017-08" db="EMBL/GenBank/DDBJ databases">
        <title>Draft genome sequence of filamentous cyanobacterium Calothrix elsteri CCALA 953.</title>
        <authorList>
            <person name="Gagunashvili A.N."/>
            <person name="Elster J."/>
            <person name="Andresson O.S."/>
        </authorList>
    </citation>
    <scope>NUCLEOTIDE SEQUENCE [LARGE SCALE GENOMIC DNA]</scope>
    <source>
        <strain evidence="4 5">CCALA 953</strain>
    </source>
</reference>
<gene>
    <name evidence="4" type="ORF">CK510_28620</name>
</gene>
<dbReference type="AlphaFoldDB" id="A0A2A2TAR8"/>
<dbReference type="PROSITE" id="PS51186">
    <property type="entry name" value="GNAT"/>
    <property type="match status" value="1"/>
</dbReference>
<dbReference type="GO" id="GO:0016747">
    <property type="term" value="F:acyltransferase activity, transferring groups other than amino-acyl groups"/>
    <property type="evidence" value="ECO:0007669"/>
    <property type="project" value="InterPro"/>
</dbReference>
<evidence type="ECO:0000256" key="1">
    <source>
        <dbReference type="ARBA" id="ARBA00022679"/>
    </source>
</evidence>
<dbReference type="Pfam" id="PF00583">
    <property type="entry name" value="Acetyltransf_1"/>
    <property type="match status" value="1"/>
</dbReference>
<evidence type="ECO:0000313" key="4">
    <source>
        <dbReference type="EMBL" id="PAX47893.1"/>
    </source>
</evidence>
<dbReference type="OrthoDB" id="118465at2"/>
<dbReference type="InterPro" id="IPR016181">
    <property type="entry name" value="Acyl_CoA_acyltransferase"/>
</dbReference>
<organism evidence="4 5">
    <name type="scientific">Brunnivagina elsteri CCALA 953</name>
    <dbReference type="NCBI Taxonomy" id="987040"/>
    <lineage>
        <taxon>Bacteria</taxon>
        <taxon>Bacillati</taxon>
        <taxon>Cyanobacteriota</taxon>
        <taxon>Cyanophyceae</taxon>
        <taxon>Nostocales</taxon>
        <taxon>Calotrichaceae</taxon>
        <taxon>Brunnivagina</taxon>
    </lineage>
</organism>
<dbReference type="InterPro" id="IPR000182">
    <property type="entry name" value="GNAT_dom"/>
</dbReference>
<evidence type="ECO:0000256" key="2">
    <source>
        <dbReference type="ARBA" id="ARBA00023315"/>
    </source>
</evidence>
<accession>A0A2A2TAR8</accession>
<dbReference type="SUPFAM" id="SSF55729">
    <property type="entry name" value="Acyl-CoA N-acyltransferases (Nat)"/>
    <property type="match status" value="1"/>
</dbReference>
<protein>
    <submittedName>
        <fullName evidence="4">GNAT family N-acetyltransferase</fullName>
    </submittedName>
</protein>
<dbReference type="Proteomes" id="UP000218238">
    <property type="component" value="Unassembled WGS sequence"/>
</dbReference>
<dbReference type="PANTHER" id="PTHR43877">
    <property type="entry name" value="AMINOALKYLPHOSPHONATE N-ACETYLTRANSFERASE-RELATED-RELATED"/>
    <property type="match status" value="1"/>
</dbReference>
<sequence length="177" mass="19967">MNYDLRVAIPKDKTAIECLIEKSARDLSREYYTDSQIEAAIAFVFGVDSDLIADKTYFVVEADGELVGCGGWSQRKTLFGGDRYSNRESGLLNPKTDAAKIRAFFVHPQWARQGIGRILLNKCIQEAQLQGFQWLELMATLPGVKLYRAMGFEEKEKVKYQVAGIDIDFVPMSKSLI</sequence>
<keyword evidence="5" id="KW-1185">Reference proteome</keyword>
<keyword evidence="2" id="KW-0012">Acyltransferase</keyword>
<comment type="caution">
    <text evidence="4">The sequence shown here is derived from an EMBL/GenBank/DDBJ whole genome shotgun (WGS) entry which is preliminary data.</text>
</comment>
<dbReference type="InterPro" id="IPR050832">
    <property type="entry name" value="Bact_Acetyltransf"/>
</dbReference>
<dbReference type="EMBL" id="NTFS01000579">
    <property type="protein sequence ID" value="PAX47893.1"/>
    <property type="molecule type" value="Genomic_DNA"/>
</dbReference>
<feature type="domain" description="N-acetyltransferase" evidence="3">
    <location>
        <begin position="3"/>
        <end position="177"/>
    </location>
</feature>